<keyword evidence="4" id="KW-0697">Rotamase</keyword>
<dbReference type="EMBL" id="AUZZ01008661">
    <property type="protein sequence ID" value="EQD36855.1"/>
    <property type="molecule type" value="Genomic_DNA"/>
</dbReference>
<name>T1A4R3_9ZZZZ</name>
<comment type="catalytic activity">
    <reaction evidence="1">
        <text>[protein]-peptidylproline (omega=180) = [protein]-peptidylproline (omega=0)</text>
        <dbReference type="Rhea" id="RHEA:16237"/>
        <dbReference type="Rhea" id="RHEA-COMP:10747"/>
        <dbReference type="Rhea" id="RHEA-COMP:10748"/>
        <dbReference type="ChEBI" id="CHEBI:83833"/>
        <dbReference type="ChEBI" id="CHEBI:83834"/>
        <dbReference type="EC" id="5.2.1.8"/>
    </reaction>
</comment>
<feature type="domain" description="PPIase FKBP-type" evidence="6">
    <location>
        <begin position="15"/>
        <end position="115"/>
    </location>
</feature>
<dbReference type="PROSITE" id="PS50059">
    <property type="entry name" value="FKBP_PPIASE"/>
    <property type="match status" value="1"/>
</dbReference>
<dbReference type="AlphaFoldDB" id="T1A4R3"/>
<dbReference type="GO" id="GO:0003755">
    <property type="term" value="F:peptidyl-prolyl cis-trans isomerase activity"/>
    <property type="evidence" value="ECO:0007669"/>
    <property type="project" value="UniProtKB-KW"/>
</dbReference>
<evidence type="ECO:0000256" key="2">
    <source>
        <dbReference type="ARBA" id="ARBA00006577"/>
    </source>
</evidence>
<comment type="caution">
    <text evidence="7">The sequence shown here is derived from an EMBL/GenBank/DDBJ whole genome shotgun (WGS) entry which is preliminary data.</text>
</comment>
<proteinExistence type="inferred from homology"/>
<dbReference type="Gene3D" id="2.40.10.330">
    <property type="match status" value="1"/>
</dbReference>
<evidence type="ECO:0000259" key="6">
    <source>
        <dbReference type="PROSITE" id="PS50059"/>
    </source>
</evidence>
<dbReference type="Gene3D" id="3.10.50.40">
    <property type="match status" value="1"/>
</dbReference>
<dbReference type="SUPFAM" id="SSF54534">
    <property type="entry name" value="FKBP-like"/>
    <property type="match status" value="1"/>
</dbReference>
<comment type="similarity">
    <text evidence="2">Belongs to the FKBP-type PPIase family.</text>
</comment>
<evidence type="ECO:0000256" key="5">
    <source>
        <dbReference type="ARBA" id="ARBA00023235"/>
    </source>
</evidence>
<protein>
    <recommendedName>
        <fullName evidence="3">peptidylprolyl isomerase</fullName>
        <ecNumber evidence="3">5.2.1.8</ecNumber>
    </recommendedName>
</protein>
<dbReference type="InterPro" id="IPR046357">
    <property type="entry name" value="PPIase_dom_sf"/>
</dbReference>
<dbReference type="EC" id="5.2.1.8" evidence="3"/>
<keyword evidence="5 7" id="KW-0413">Isomerase</keyword>
<dbReference type="PANTHER" id="PTHR47861:SF2">
    <property type="entry name" value="LONG-TYPE PEPTIDYL-PROLYL CIS-TRANS ISOMERASE"/>
    <property type="match status" value="1"/>
</dbReference>
<reference evidence="7" key="1">
    <citation type="submission" date="2013-08" db="EMBL/GenBank/DDBJ databases">
        <authorList>
            <person name="Mendez C."/>
            <person name="Richter M."/>
            <person name="Ferrer M."/>
            <person name="Sanchez J."/>
        </authorList>
    </citation>
    <scope>NUCLEOTIDE SEQUENCE</scope>
</reference>
<dbReference type="InterPro" id="IPR054016">
    <property type="entry name" value="FKBP26_IF"/>
</dbReference>
<dbReference type="InterPro" id="IPR048261">
    <property type="entry name" value="SlpA/SlyD-like_ins_sf"/>
</dbReference>
<accession>T1A4R3</accession>
<reference evidence="7" key="2">
    <citation type="journal article" date="2014" name="ISME J.">
        <title>Microbial stratification in low pH oxic and suboxic macroscopic growths along an acid mine drainage.</title>
        <authorList>
            <person name="Mendez-Garcia C."/>
            <person name="Mesa V."/>
            <person name="Sprenger R.R."/>
            <person name="Richter M."/>
            <person name="Diez M.S."/>
            <person name="Solano J."/>
            <person name="Bargiela R."/>
            <person name="Golyshina O.V."/>
            <person name="Manteca A."/>
            <person name="Ramos J.L."/>
            <person name="Gallego J.R."/>
            <person name="Llorente I."/>
            <person name="Martins Dos Santos V.A."/>
            <person name="Jensen O.N."/>
            <person name="Pelaez A.I."/>
            <person name="Sanchez J."/>
            <person name="Ferrer M."/>
        </authorList>
    </citation>
    <scope>NUCLEOTIDE SEQUENCE</scope>
</reference>
<sequence length="179" mass="19514">MTNPSTENPAPVKAGDLVSLDYEIWAEGGGRTDLIDTTREEVAQKAGAQRGDGAGFAPRPHLIGGEFFPSGIEKGLEGLVPGQEATKTFPPAEAFGERDPKLIELFGMHEIQRLPEMRREDARLDIGTVLTIRGRRGRVVSLTAARVRVDFNPPYAGRTVRGTFKVVSRIDAPANRHAR</sequence>
<evidence type="ECO:0000313" key="7">
    <source>
        <dbReference type="EMBL" id="EQD36855.1"/>
    </source>
</evidence>
<dbReference type="PANTHER" id="PTHR47861">
    <property type="entry name" value="FKBP-TYPE PEPTIDYL-PROLYL CIS-TRANS ISOMERASE SLYD"/>
    <property type="match status" value="1"/>
</dbReference>
<evidence type="ECO:0000256" key="1">
    <source>
        <dbReference type="ARBA" id="ARBA00000971"/>
    </source>
</evidence>
<dbReference type="InterPro" id="IPR001179">
    <property type="entry name" value="PPIase_FKBP_dom"/>
</dbReference>
<evidence type="ECO:0000256" key="3">
    <source>
        <dbReference type="ARBA" id="ARBA00013194"/>
    </source>
</evidence>
<evidence type="ECO:0000256" key="4">
    <source>
        <dbReference type="ARBA" id="ARBA00023110"/>
    </source>
</evidence>
<gene>
    <name evidence="7" type="ORF">B2A_12001</name>
</gene>
<dbReference type="Pfam" id="PF22199">
    <property type="entry name" value="FKBP26_IF"/>
    <property type="match status" value="1"/>
</dbReference>
<organism evidence="7">
    <name type="scientific">mine drainage metagenome</name>
    <dbReference type="NCBI Taxonomy" id="410659"/>
    <lineage>
        <taxon>unclassified sequences</taxon>
        <taxon>metagenomes</taxon>
        <taxon>ecological metagenomes</taxon>
    </lineage>
</organism>